<reference evidence="1 2" key="1">
    <citation type="journal article" date="2020" name="Cell">
        <title>Large-Scale Comparative Analyses of Tick Genomes Elucidate Their Genetic Diversity and Vector Capacities.</title>
        <authorList>
            <consortium name="Tick Genome and Microbiome Consortium (TIGMIC)"/>
            <person name="Jia N."/>
            <person name="Wang J."/>
            <person name="Shi W."/>
            <person name="Du L."/>
            <person name="Sun Y."/>
            <person name="Zhan W."/>
            <person name="Jiang J.F."/>
            <person name="Wang Q."/>
            <person name="Zhang B."/>
            <person name="Ji P."/>
            <person name="Bell-Sakyi L."/>
            <person name="Cui X.M."/>
            <person name="Yuan T.T."/>
            <person name="Jiang B.G."/>
            <person name="Yang W.F."/>
            <person name="Lam T.T."/>
            <person name="Chang Q.C."/>
            <person name="Ding S.J."/>
            <person name="Wang X.J."/>
            <person name="Zhu J.G."/>
            <person name="Ruan X.D."/>
            <person name="Zhao L."/>
            <person name="Wei J.T."/>
            <person name="Ye R.Z."/>
            <person name="Que T.C."/>
            <person name="Du C.H."/>
            <person name="Zhou Y.H."/>
            <person name="Cheng J.X."/>
            <person name="Dai P.F."/>
            <person name="Guo W.B."/>
            <person name="Han X.H."/>
            <person name="Huang E.J."/>
            <person name="Li L.F."/>
            <person name="Wei W."/>
            <person name="Gao Y.C."/>
            <person name="Liu J.Z."/>
            <person name="Shao H.Z."/>
            <person name="Wang X."/>
            <person name="Wang C.C."/>
            <person name="Yang T.C."/>
            <person name="Huo Q.B."/>
            <person name="Li W."/>
            <person name="Chen H.Y."/>
            <person name="Chen S.E."/>
            <person name="Zhou L.G."/>
            <person name="Ni X.B."/>
            <person name="Tian J.H."/>
            <person name="Sheng Y."/>
            <person name="Liu T."/>
            <person name="Pan Y.S."/>
            <person name="Xia L.Y."/>
            <person name="Li J."/>
            <person name="Zhao F."/>
            <person name="Cao W.C."/>
        </authorList>
    </citation>
    <scope>NUCLEOTIDE SEQUENCE [LARGE SCALE GENOMIC DNA]</scope>
    <source>
        <strain evidence="1">Iper-2018</strain>
    </source>
</reference>
<gene>
    <name evidence="1" type="ORF">HPB47_017780</name>
</gene>
<name>A0AC60QME9_IXOPE</name>
<evidence type="ECO:0000313" key="1">
    <source>
        <dbReference type="EMBL" id="KAG0436732.1"/>
    </source>
</evidence>
<feature type="non-terminal residue" evidence="1">
    <location>
        <position position="91"/>
    </location>
</feature>
<feature type="non-terminal residue" evidence="1">
    <location>
        <position position="1"/>
    </location>
</feature>
<organism evidence="1 2">
    <name type="scientific">Ixodes persulcatus</name>
    <name type="common">Taiga tick</name>
    <dbReference type="NCBI Taxonomy" id="34615"/>
    <lineage>
        <taxon>Eukaryota</taxon>
        <taxon>Metazoa</taxon>
        <taxon>Ecdysozoa</taxon>
        <taxon>Arthropoda</taxon>
        <taxon>Chelicerata</taxon>
        <taxon>Arachnida</taxon>
        <taxon>Acari</taxon>
        <taxon>Parasitiformes</taxon>
        <taxon>Ixodida</taxon>
        <taxon>Ixodoidea</taxon>
        <taxon>Ixodidae</taxon>
        <taxon>Ixodinae</taxon>
        <taxon>Ixodes</taxon>
    </lineage>
</organism>
<protein>
    <submittedName>
        <fullName evidence="1">Uncharacterized protein</fullName>
    </submittedName>
</protein>
<comment type="caution">
    <text evidence="1">The sequence shown here is derived from an EMBL/GenBank/DDBJ whole genome shotgun (WGS) entry which is preliminary data.</text>
</comment>
<dbReference type="EMBL" id="JABSTQ010006752">
    <property type="protein sequence ID" value="KAG0436732.1"/>
    <property type="molecule type" value="Genomic_DNA"/>
</dbReference>
<sequence>VNEAAAAAILRHRFTNKGGLMVEVAETTTVDRLLKLRLLGWVPVKATVPRTYLQNGGLVKAVPLWDTDANITSYLQQDGGFAACRLYRRQG</sequence>
<proteinExistence type="predicted"/>
<dbReference type="Proteomes" id="UP000805193">
    <property type="component" value="Unassembled WGS sequence"/>
</dbReference>
<keyword evidence="2" id="KW-1185">Reference proteome</keyword>
<accession>A0AC60QME9</accession>
<evidence type="ECO:0000313" key="2">
    <source>
        <dbReference type="Proteomes" id="UP000805193"/>
    </source>
</evidence>